<dbReference type="Proteomes" id="UP001408356">
    <property type="component" value="Unassembled WGS sequence"/>
</dbReference>
<protein>
    <submittedName>
        <fullName evidence="2">Uncharacterized protein</fullName>
    </submittedName>
</protein>
<keyword evidence="3" id="KW-1185">Reference proteome</keyword>
<proteinExistence type="predicted"/>
<accession>A0ABR2V5P9</accession>
<evidence type="ECO:0000313" key="3">
    <source>
        <dbReference type="Proteomes" id="UP001408356"/>
    </source>
</evidence>
<name>A0ABR2V5P9_9PEZI</name>
<gene>
    <name evidence="2" type="ORF">SUNI508_04916</name>
</gene>
<organism evidence="2 3">
    <name type="scientific">Seiridium unicorne</name>
    <dbReference type="NCBI Taxonomy" id="138068"/>
    <lineage>
        <taxon>Eukaryota</taxon>
        <taxon>Fungi</taxon>
        <taxon>Dikarya</taxon>
        <taxon>Ascomycota</taxon>
        <taxon>Pezizomycotina</taxon>
        <taxon>Sordariomycetes</taxon>
        <taxon>Xylariomycetidae</taxon>
        <taxon>Amphisphaeriales</taxon>
        <taxon>Sporocadaceae</taxon>
        <taxon>Seiridium</taxon>
    </lineage>
</organism>
<comment type="caution">
    <text evidence="2">The sequence shown here is derived from an EMBL/GenBank/DDBJ whole genome shotgun (WGS) entry which is preliminary data.</text>
</comment>
<dbReference type="EMBL" id="JARVKF010000124">
    <property type="protein sequence ID" value="KAK9422237.1"/>
    <property type="molecule type" value="Genomic_DNA"/>
</dbReference>
<evidence type="ECO:0000313" key="2">
    <source>
        <dbReference type="EMBL" id="KAK9422237.1"/>
    </source>
</evidence>
<feature type="region of interest" description="Disordered" evidence="1">
    <location>
        <begin position="1"/>
        <end position="40"/>
    </location>
</feature>
<reference evidence="2 3" key="1">
    <citation type="journal article" date="2024" name="J. Plant Pathol.">
        <title>Sequence and assembly of the genome of Seiridium unicorne, isolate CBS 538.82, causal agent of cypress canker disease.</title>
        <authorList>
            <person name="Scali E."/>
            <person name="Rocca G.D."/>
            <person name="Danti R."/>
            <person name="Garbelotto M."/>
            <person name="Barberini S."/>
            <person name="Baroncelli R."/>
            <person name="Emiliani G."/>
        </authorList>
    </citation>
    <scope>NUCLEOTIDE SEQUENCE [LARGE SCALE GENOMIC DNA]</scope>
    <source>
        <strain evidence="2 3">BM-138-508</strain>
    </source>
</reference>
<sequence>MAAQIDRQGLDLSRETGPHIEVEDRDDKKETAMEKADPGRCTCPGNENRLATKRVTNEATTRPGCLVAGTLLHTTVKETANQHAPRSFKVVSDFEFMNIIHHSWKP</sequence>
<evidence type="ECO:0000256" key="1">
    <source>
        <dbReference type="SAM" id="MobiDB-lite"/>
    </source>
</evidence>
<feature type="compositionally biased region" description="Basic and acidic residues" evidence="1">
    <location>
        <begin position="8"/>
        <end position="38"/>
    </location>
</feature>